<dbReference type="CTD" id="20241139"/>
<keyword evidence="2" id="KW-0472">Membrane</keyword>
<dbReference type="RefSeq" id="XP_009065982.1">
    <property type="nucleotide sequence ID" value="XM_009067734.1"/>
</dbReference>
<gene>
    <name evidence="5" type="ORF">LOTGIDRAFT_169450</name>
</gene>
<reference evidence="5 6" key="1">
    <citation type="journal article" date="2013" name="Nature">
        <title>Insights into bilaterian evolution from three spiralian genomes.</title>
        <authorList>
            <person name="Simakov O."/>
            <person name="Marletaz F."/>
            <person name="Cho S.J."/>
            <person name="Edsinger-Gonzales E."/>
            <person name="Havlak P."/>
            <person name="Hellsten U."/>
            <person name="Kuo D.H."/>
            <person name="Larsson T."/>
            <person name="Lv J."/>
            <person name="Arendt D."/>
            <person name="Savage R."/>
            <person name="Osoegawa K."/>
            <person name="de Jong P."/>
            <person name="Grimwood J."/>
            <person name="Chapman J.A."/>
            <person name="Shapiro H."/>
            <person name="Aerts A."/>
            <person name="Otillar R.P."/>
            <person name="Terry A.Y."/>
            <person name="Boore J.L."/>
            <person name="Grigoriev I.V."/>
            <person name="Lindberg D.R."/>
            <person name="Seaver E.C."/>
            <person name="Weisblat D.A."/>
            <person name="Putnam N.H."/>
            <person name="Rokhsar D.S."/>
        </authorList>
    </citation>
    <scope>NUCLEOTIDE SEQUENCE [LARGE SCALE GENOMIC DNA]</scope>
</reference>
<evidence type="ECO:0000313" key="6">
    <source>
        <dbReference type="Proteomes" id="UP000030746"/>
    </source>
</evidence>
<feature type="region of interest" description="Disordered" evidence="1">
    <location>
        <begin position="264"/>
        <end position="283"/>
    </location>
</feature>
<dbReference type="KEGG" id="lgi:LOTGIDRAFT_169450"/>
<feature type="region of interest" description="Disordered" evidence="1">
    <location>
        <begin position="294"/>
        <end position="347"/>
    </location>
</feature>
<keyword evidence="3" id="KW-0732">Signal</keyword>
<dbReference type="PROSITE" id="PS50835">
    <property type="entry name" value="IG_LIKE"/>
    <property type="match status" value="1"/>
</dbReference>
<feature type="signal peptide" evidence="3">
    <location>
        <begin position="1"/>
        <end position="21"/>
    </location>
</feature>
<feature type="compositionally biased region" description="Basic and acidic residues" evidence="1">
    <location>
        <begin position="264"/>
        <end position="273"/>
    </location>
</feature>
<feature type="domain" description="Ig-like" evidence="4">
    <location>
        <begin position="30"/>
        <end position="113"/>
    </location>
</feature>
<feature type="chain" id="PRO_5004717843" description="Ig-like domain-containing protein" evidence="3">
    <location>
        <begin position="22"/>
        <end position="347"/>
    </location>
</feature>
<dbReference type="AlphaFoldDB" id="V3ZLV4"/>
<sequence length="347" mass="39266">MANLLFLVLILTVIMSKEINCEDNNKGYHVEVIATPQSSVVRDGDIVTLTCWNDLPMNLRNNVNVQWTVTNARYNTDTHKWRNESNILTVNVSYTNDCDVFSCQLFLNGVRISADNKKPFKINKINKSGYRSSITAYPRQPTYGDRLTLTCDSDFTYSNVTNQTGYRWYKIIDTKSVLLNNTEKTYSLGPSLTEGDQGSIFQCKPVYKFIGFSLSPQYTVNIFIDNTVLVICVVIGVIAVLIFTTIMVLIFTRRRKDKGERLVEDENIHRDSPSRSSEGSGSVGIFARAPSFEGTSEQIRGSEPTIGSSETNYVHNNDDSRTNINLPRMNSDRRSSESRRVHFPLSD</sequence>
<feature type="compositionally biased region" description="Polar residues" evidence="1">
    <location>
        <begin position="294"/>
        <end position="315"/>
    </location>
</feature>
<protein>
    <recommendedName>
        <fullName evidence="4">Ig-like domain-containing protein</fullName>
    </recommendedName>
</protein>
<dbReference type="HOGENOM" id="CLU_799951_0_0_1"/>
<evidence type="ECO:0000256" key="3">
    <source>
        <dbReference type="SAM" id="SignalP"/>
    </source>
</evidence>
<evidence type="ECO:0000256" key="2">
    <source>
        <dbReference type="SAM" id="Phobius"/>
    </source>
</evidence>
<keyword evidence="2" id="KW-1133">Transmembrane helix</keyword>
<feature type="compositionally biased region" description="Basic and acidic residues" evidence="1">
    <location>
        <begin position="330"/>
        <end position="340"/>
    </location>
</feature>
<proteinExistence type="predicted"/>
<keyword evidence="6" id="KW-1185">Reference proteome</keyword>
<organism evidence="5 6">
    <name type="scientific">Lottia gigantea</name>
    <name type="common">Giant owl limpet</name>
    <dbReference type="NCBI Taxonomy" id="225164"/>
    <lineage>
        <taxon>Eukaryota</taxon>
        <taxon>Metazoa</taxon>
        <taxon>Spiralia</taxon>
        <taxon>Lophotrochozoa</taxon>
        <taxon>Mollusca</taxon>
        <taxon>Gastropoda</taxon>
        <taxon>Patellogastropoda</taxon>
        <taxon>Lottioidea</taxon>
        <taxon>Lottiidae</taxon>
        <taxon>Lottia</taxon>
    </lineage>
</organism>
<feature type="transmembrane region" description="Helical" evidence="2">
    <location>
        <begin position="228"/>
        <end position="251"/>
    </location>
</feature>
<evidence type="ECO:0000313" key="5">
    <source>
        <dbReference type="EMBL" id="ESO83380.1"/>
    </source>
</evidence>
<feature type="compositionally biased region" description="Low complexity" evidence="1">
    <location>
        <begin position="274"/>
        <end position="283"/>
    </location>
</feature>
<dbReference type="Proteomes" id="UP000030746">
    <property type="component" value="Unassembled WGS sequence"/>
</dbReference>
<dbReference type="EMBL" id="KB203711">
    <property type="protein sequence ID" value="ESO83380.1"/>
    <property type="molecule type" value="Genomic_DNA"/>
</dbReference>
<dbReference type="InterPro" id="IPR007110">
    <property type="entry name" value="Ig-like_dom"/>
</dbReference>
<accession>V3ZLV4</accession>
<evidence type="ECO:0000259" key="4">
    <source>
        <dbReference type="PROSITE" id="PS50835"/>
    </source>
</evidence>
<dbReference type="GeneID" id="20241139"/>
<name>V3ZLV4_LOTGI</name>
<evidence type="ECO:0000256" key="1">
    <source>
        <dbReference type="SAM" id="MobiDB-lite"/>
    </source>
</evidence>
<keyword evidence="2" id="KW-0812">Transmembrane</keyword>